<reference evidence="1 2" key="1">
    <citation type="submission" date="2020-05" db="EMBL/GenBank/DDBJ databases">
        <title>MicrobeNet Type strains.</title>
        <authorList>
            <person name="Nicholson A.C."/>
        </authorList>
    </citation>
    <scope>NUCLEOTIDE SEQUENCE [LARGE SCALE GENOMIC DNA]</scope>
    <source>
        <strain evidence="1 2">CCUG 46604</strain>
    </source>
</reference>
<gene>
    <name evidence="1" type="ORF">HLA91_04245</name>
</gene>
<evidence type="ECO:0000313" key="2">
    <source>
        <dbReference type="Proteomes" id="UP000549517"/>
    </source>
</evidence>
<proteinExistence type="predicted"/>
<accession>A0A849AMY1</accession>
<organism evidence="1 2">
    <name type="scientific">Brevibacterium luteolum</name>
    <dbReference type="NCBI Taxonomy" id="199591"/>
    <lineage>
        <taxon>Bacteria</taxon>
        <taxon>Bacillati</taxon>
        <taxon>Actinomycetota</taxon>
        <taxon>Actinomycetes</taxon>
        <taxon>Micrococcales</taxon>
        <taxon>Brevibacteriaceae</taxon>
        <taxon>Brevibacterium</taxon>
    </lineage>
</organism>
<evidence type="ECO:0000313" key="1">
    <source>
        <dbReference type="EMBL" id="NNG78588.1"/>
    </source>
</evidence>
<protein>
    <submittedName>
        <fullName evidence="1">Uncharacterized protein</fullName>
    </submittedName>
</protein>
<comment type="caution">
    <text evidence="1">The sequence shown here is derived from an EMBL/GenBank/DDBJ whole genome shotgun (WGS) entry which is preliminary data.</text>
</comment>
<dbReference type="RefSeq" id="WP_170273690.1">
    <property type="nucleotide sequence ID" value="NZ_BAAAKH010000007.1"/>
</dbReference>
<sequence>MNPTTPDRAVSPETARTAAEEFVVGSEDPDFVLRPAGTPQRPFVCYVPVIGGMLPQCR</sequence>
<dbReference type="AlphaFoldDB" id="A0A849AMY1"/>
<name>A0A849AMY1_9MICO</name>
<dbReference type="Proteomes" id="UP000549517">
    <property type="component" value="Unassembled WGS sequence"/>
</dbReference>
<dbReference type="EMBL" id="JABEMC010000002">
    <property type="protein sequence ID" value="NNG78588.1"/>
    <property type="molecule type" value="Genomic_DNA"/>
</dbReference>